<dbReference type="PANTHER" id="PTHR22715">
    <property type="entry name" value="TRANSFORMING GROWTH FACTOR BETA REGULATED GENE 1"/>
    <property type="match status" value="1"/>
</dbReference>
<dbReference type="Proteomes" id="UP000265520">
    <property type="component" value="Unassembled WGS sequence"/>
</dbReference>
<keyword evidence="4" id="KW-1185">Reference proteome</keyword>
<sequence>MGKDRYPYPVGYQAVRAHNGTTYKMEIVEGVNGPKFLISSDDGNSVSGKTPDFAWEEFQKKGCTRMKIWHGKRLSSKMDGLE</sequence>
<dbReference type="InterPro" id="IPR003889">
    <property type="entry name" value="FYrich_C"/>
</dbReference>
<proteinExistence type="predicted"/>
<dbReference type="InterPro" id="IPR003888">
    <property type="entry name" value="FYrich_N"/>
</dbReference>
<reference evidence="3 4" key="1">
    <citation type="journal article" date="2018" name="Front. Plant Sci.">
        <title>Red Clover (Trifolium pratense) and Zigzag Clover (T. medium) - A Picture of Genomic Similarities and Differences.</title>
        <authorList>
            <person name="Dluhosova J."/>
            <person name="Istvanek J."/>
            <person name="Nedelnik J."/>
            <person name="Repkova J."/>
        </authorList>
    </citation>
    <scope>NUCLEOTIDE SEQUENCE [LARGE SCALE GENOMIC DNA]</scope>
    <source>
        <strain evidence="4">cv. 10/8</strain>
        <tissue evidence="3">Leaf</tissue>
    </source>
</reference>
<name>A0A392MQV0_9FABA</name>
<dbReference type="PANTHER" id="PTHR22715:SF1">
    <property type="entry name" value="DNA BINDING PROTEIN"/>
    <property type="match status" value="1"/>
</dbReference>
<dbReference type="GO" id="GO:0140993">
    <property type="term" value="F:histone modifying activity"/>
    <property type="evidence" value="ECO:0007669"/>
    <property type="project" value="UniProtKB-ARBA"/>
</dbReference>
<comment type="subcellular location">
    <subcellularLocation>
        <location evidence="1">Nucleus</location>
    </subcellularLocation>
</comment>
<dbReference type="GO" id="GO:0051726">
    <property type="term" value="P:regulation of cell cycle"/>
    <property type="evidence" value="ECO:0007669"/>
    <property type="project" value="TreeGrafter"/>
</dbReference>
<dbReference type="GO" id="GO:0005634">
    <property type="term" value="C:nucleus"/>
    <property type="evidence" value="ECO:0007669"/>
    <property type="project" value="UniProtKB-SubCell"/>
</dbReference>
<dbReference type="EMBL" id="LXQA010016620">
    <property type="protein sequence ID" value="MCH89663.1"/>
    <property type="molecule type" value="Genomic_DNA"/>
</dbReference>
<evidence type="ECO:0000313" key="4">
    <source>
        <dbReference type="Proteomes" id="UP000265520"/>
    </source>
</evidence>
<accession>A0A392MQV0</accession>
<dbReference type="GO" id="GO:0048731">
    <property type="term" value="P:system development"/>
    <property type="evidence" value="ECO:0007669"/>
    <property type="project" value="UniProtKB-ARBA"/>
</dbReference>
<dbReference type="InterPro" id="IPR040092">
    <property type="entry name" value="TBRG1"/>
</dbReference>
<evidence type="ECO:0000256" key="1">
    <source>
        <dbReference type="ARBA" id="ARBA00004123"/>
    </source>
</evidence>
<dbReference type="AlphaFoldDB" id="A0A392MQV0"/>
<organism evidence="3 4">
    <name type="scientific">Trifolium medium</name>
    <dbReference type="NCBI Taxonomy" id="97028"/>
    <lineage>
        <taxon>Eukaryota</taxon>
        <taxon>Viridiplantae</taxon>
        <taxon>Streptophyta</taxon>
        <taxon>Embryophyta</taxon>
        <taxon>Tracheophyta</taxon>
        <taxon>Spermatophyta</taxon>
        <taxon>Magnoliopsida</taxon>
        <taxon>eudicotyledons</taxon>
        <taxon>Gunneridae</taxon>
        <taxon>Pentapetalae</taxon>
        <taxon>rosids</taxon>
        <taxon>fabids</taxon>
        <taxon>Fabales</taxon>
        <taxon>Fabaceae</taxon>
        <taxon>Papilionoideae</taxon>
        <taxon>50 kb inversion clade</taxon>
        <taxon>NPAAA clade</taxon>
        <taxon>Hologalegina</taxon>
        <taxon>IRL clade</taxon>
        <taxon>Trifolieae</taxon>
        <taxon>Trifolium</taxon>
    </lineage>
</organism>
<comment type="caution">
    <text evidence="3">The sequence shown here is derived from an EMBL/GenBank/DDBJ whole genome shotgun (WGS) entry which is preliminary data.</text>
</comment>
<dbReference type="PROSITE" id="PS51543">
    <property type="entry name" value="FYRC"/>
    <property type="match status" value="1"/>
</dbReference>
<evidence type="ECO:0000313" key="3">
    <source>
        <dbReference type="EMBL" id="MCH89663.1"/>
    </source>
</evidence>
<protein>
    <submittedName>
        <fullName evidence="3">F/Y rich carboxy-terminal protein</fullName>
    </submittedName>
</protein>
<evidence type="ECO:0000256" key="2">
    <source>
        <dbReference type="ARBA" id="ARBA00023242"/>
    </source>
</evidence>
<dbReference type="Gene3D" id="3.30.160.360">
    <property type="match status" value="1"/>
</dbReference>
<gene>
    <name evidence="3" type="ORF">A2U01_0010563</name>
</gene>
<dbReference type="PROSITE" id="PS51542">
    <property type="entry name" value="FYRN"/>
    <property type="match status" value="1"/>
</dbReference>
<keyword evidence="2" id="KW-0539">Nucleus</keyword>
<feature type="non-terminal residue" evidence="3">
    <location>
        <position position="82"/>
    </location>
</feature>